<protein>
    <submittedName>
        <fullName evidence="2">Uncharacterized protein</fullName>
    </submittedName>
</protein>
<sequence length="72" mass="8256">MDLYLLKYDRYDFCVNHSTDRGVAKASSFSGETTETKRPNSLMEPKTTEAAPKKSRLETRAICPPFKVQQDR</sequence>
<evidence type="ECO:0000313" key="2">
    <source>
        <dbReference type="EMBL" id="MBX63130.1"/>
    </source>
</evidence>
<evidence type="ECO:0000256" key="1">
    <source>
        <dbReference type="SAM" id="MobiDB-lite"/>
    </source>
</evidence>
<organism evidence="2">
    <name type="scientific">Rhizophora mucronata</name>
    <name type="common">Asiatic mangrove</name>
    <dbReference type="NCBI Taxonomy" id="61149"/>
    <lineage>
        <taxon>Eukaryota</taxon>
        <taxon>Viridiplantae</taxon>
        <taxon>Streptophyta</taxon>
        <taxon>Embryophyta</taxon>
        <taxon>Tracheophyta</taxon>
        <taxon>Spermatophyta</taxon>
        <taxon>Magnoliopsida</taxon>
        <taxon>eudicotyledons</taxon>
        <taxon>Gunneridae</taxon>
        <taxon>Pentapetalae</taxon>
        <taxon>rosids</taxon>
        <taxon>fabids</taxon>
        <taxon>Malpighiales</taxon>
        <taxon>Rhizophoraceae</taxon>
        <taxon>Rhizophora</taxon>
    </lineage>
</organism>
<name>A0A2P2Q828_RHIMU</name>
<proteinExistence type="predicted"/>
<feature type="region of interest" description="Disordered" evidence="1">
    <location>
        <begin position="24"/>
        <end position="72"/>
    </location>
</feature>
<accession>A0A2P2Q828</accession>
<dbReference type="EMBL" id="GGEC01082646">
    <property type="protein sequence ID" value="MBX63130.1"/>
    <property type="molecule type" value="Transcribed_RNA"/>
</dbReference>
<dbReference type="AlphaFoldDB" id="A0A2P2Q828"/>
<reference evidence="2" key="1">
    <citation type="submission" date="2018-02" db="EMBL/GenBank/DDBJ databases">
        <title>Rhizophora mucronata_Transcriptome.</title>
        <authorList>
            <person name="Meera S.P."/>
            <person name="Sreeshan A."/>
            <person name="Augustine A."/>
        </authorList>
    </citation>
    <scope>NUCLEOTIDE SEQUENCE</scope>
    <source>
        <tissue evidence="2">Leaf</tissue>
    </source>
</reference>